<feature type="compositionally biased region" description="Basic residues" evidence="2">
    <location>
        <begin position="259"/>
        <end position="270"/>
    </location>
</feature>
<dbReference type="PANTHER" id="PTHR22093:SF0">
    <property type="entry name" value="LEUKOCYTE RECEPTOR CLUSTER MEMBER 1"/>
    <property type="match status" value="1"/>
</dbReference>
<dbReference type="SMART" id="SM01083">
    <property type="entry name" value="Cir_N"/>
    <property type="match status" value="1"/>
</dbReference>
<gene>
    <name evidence="4" type="ORF">BJ508DRAFT_377082</name>
</gene>
<evidence type="ECO:0000256" key="2">
    <source>
        <dbReference type="SAM" id="MobiDB-lite"/>
    </source>
</evidence>
<dbReference type="Proteomes" id="UP000275078">
    <property type="component" value="Unassembled WGS sequence"/>
</dbReference>
<accession>A0A3N4I2Q5</accession>
<dbReference type="InterPro" id="IPR039875">
    <property type="entry name" value="LENG1-like"/>
</dbReference>
<dbReference type="AlphaFoldDB" id="A0A3N4I2Q5"/>
<keyword evidence="1" id="KW-0175">Coiled coil</keyword>
<evidence type="ECO:0000256" key="1">
    <source>
        <dbReference type="SAM" id="Coils"/>
    </source>
</evidence>
<feature type="region of interest" description="Disordered" evidence="2">
    <location>
        <begin position="234"/>
        <end position="274"/>
    </location>
</feature>
<dbReference type="EMBL" id="ML119688">
    <property type="protein sequence ID" value="RPA80382.1"/>
    <property type="molecule type" value="Genomic_DNA"/>
</dbReference>
<organism evidence="4 5">
    <name type="scientific">Ascobolus immersus RN42</name>
    <dbReference type="NCBI Taxonomy" id="1160509"/>
    <lineage>
        <taxon>Eukaryota</taxon>
        <taxon>Fungi</taxon>
        <taxon>Dikarya</taxon>
        <taxon>Ascomycota</taxon>
        <taxon>Pezizomycotina</taxon>
        <taxon>Pezizomycetes</taxon>
        <taxon>Pezizales</taxon>
        <taxon>Ascobolaceae</taxon>
        <taxon>Ascobolus</taxon>
    </lineage>
</organism>
<reference evidence="4 5" key="1">
    <citation type="journal article" date="2018" name="Nat. Ecol. Evol.">
        <title>Pezizomycetes genomes reveal the molecular basis of ectomycorrhizal truffle lifestyle.</title>
        <authorList>
            <person name="Murat C."/>
            <person name="Payen T."/>
            <person name="Noel B."/>
            <person name="Kuo A."/>
            <person name="Morin E."/>
            <person name="Chen J."/>
            <person name="Kohler A."/>
            <person name="Krizsan K."/>
            <person name="Balestrini R."/>
            <person name="Da Silva C."/>
            <person name="Montanini B."/>
            <person name="Hainaut M."/>
            <person name="Levati E."/>
            <person name="Barry K.W."/>
            <person name="Belfiori B."/>
            <person name="Cichocki N."/>
            <person name="Clum A."/>
            <person name="Dockter R.B."/>
            <person name="Fauchery L."/>
            <person name="Guy J."/>
            <person name="Iotti M."/>
            <person name="Le Tacon F."/>
            <person name="Lindquist E.A."/>
            <person name="Lipzen A."/>
            <person name="Malagnac F."/>
            <person name="Mello A."/>
            <person name="Molinier V."/>
            <person name="Miyauchi S."/>
            <person name="Poulain J."/>
            <person name="Riccioni C."/>
            <person name="Rubini A."/>
            <person name="Sitrit Y."/>
            <person name="Splivallo R."/>
            <person name="Traeger S."/>
            <person name="Wang M."/>
            <person name="Zifcakova L."/>
            <person name="Wipf D."/>
            <person name="Zambonelli A."/>
            <person name="Paolocci F."/>
            <person name="Nowrousian M."/>
            <person name="Ottonello S."/>
            <person name="Baldrian P."/>
            <person name="Spatafora J.W."/>
            <person name="Henrissat B."/>
            <person name="Nagy L.G."/>
            <person name="Aury J.M."/>
            <person name="Wincker P."/>
            <person name="Grigoriev I.V."/>
            <person name="Bonfante P."/>
            <person name="Martin F.M."/>
        </authorList>
    </citation>
    <scope>NUCLEOTIDE SEQUENCE [LARGE SCALE GENOMIC DNA]</scope>
    <source>
        <strain evidence="4 5">RN42</strain>
    </source>
</reference>
<feature type="region of interest" description="Disordered" evidence="2">
    <location>
        <begin position="298"/>
        <end position="318"/>
    </location>
</feature>
<dbReference type="PANTHER" id="PTHR22093">
    <property type="entry name" value="LEUKOCYTE RECEPTOR CLUSTER LRC MEMBER 1"/>
    <property type="match status" value="1"/>
</dbReference>
<evidence type="ECO:0000259" key="3">
    <source>
        <dbReference type="SMART" id="SM01083"/>
    </source>
</evidence>
<proteinExistence type="predicted"/>
<keyword evidence="5" id="KW-1185">Reference proteome</keyword>
<dbReference type="STRING" id="1160509.A0A3N4I2Q5"/>
<dbReference type="InterPro" id="IPR019339">
    <property type="entry name" value="CIR_N_dom"/>
</dbReference>
<name>A0A3N4I2Q5_ASCIM</name>
<feature type="region of interest" description="Disordered" evidence="2">
    <location>
        <begin position="79"/>
        <end position="98"/>
    </location>
</feature>
<protein>
    <recommendedName>
        <fullName evidence="3">CBF1-interacting co-repressor CIR N-terminal domain-containing protein</fullName>
    </recommendedName>
</protein>
<evidence type="ECO:0000313" key="5">
    <source>
        <dbReference type="Proteomes" id="UP000275078"/>
    </source>
</evidence>
<feature type="coiled-coil region" evidence="1">
    <location>
        <begin position="201"/>
        <end position="228"/>
    </location>
</feature>
<feature type="domain" description="CBF1-interacting co-repressor CIR N-terminal" evidence="3">
    <location>
        <begin position="10"/>
        <end position="46"/>
    </location>
</feature>
<feature type="compositionally biased region" description="Basic and acidic residues" evidence="2">
    <location>
        <begin position="306"/>
        <end position="318"/>
    </location>
</feature>
<feature type="coiled-coil region" evidence="1">
    <location>
        <begin position="17"/>
        <end position="48"/>
    </location>
</feature>
<sequence>MPLSLLAKKSWNVTNPANVARVRRDEALAKAREEEEDRRLKLSESERNMMELRRGMMANTLDANGVPMIERFDAEIRGDKDKKRKRGRKGEDDDEWERARAGTAVVDVGLTGKDGHFNLFADLESGEREKDNPTKSYAKKVQEITAPQGDALNQSNTEKRPWYASVDKVGEKALQTTEEQIAKKERVQGRIIARDDPMAEVKKSLAIMKDLEEERRREREEREGLLDDFSLEERRRKGDKDRHRDRKRRKEDDDDSERRRRRRERHRSRRAQGIPQVVGVSTSVPRGGKQLMIEKRGMTGDATNMKGREQIKGADSQDRSVAQLVDTYFTRILPSRDFC</sequence>
<evidence type="ECO:0000313" key="4">
    <source>
        <dbReference type="EMBL" id="RPA80382.1"/>
    </source>
</evidence>
<dbReference type="OrthoDB" id="2159131at2759"/>
<feature type="region of interest" description="Disordered" evidence="2">
    <location>
        <begin position="143"/>
        <end position="162"/>
    </location>
</feature>